<organism evidence="3 4">
    <name type="scientific">Crotalaria pallida</name>
    <name type="common">Smooth rattlebox</name>
    <name type="synonym">Crotalaria striata</name>
    <dbReference type="NCBI Taxonomy" id="3830"/>
    <lineage>
        <taxon>Eukaryota</taxon>
        <taxon>Viridiplantae</taxon>
        <taxon>Streptophyta</taxon>
        <taxon>Embryophyta</taxon>
        <taxon>Tracheophyta</taxon>
        <taxon>Spermatophyta</taxon>
        <taxon>Magnoliopsida</taxon>
        <taxon>eudicotyledons</taxon>
        <taxon>Gunneridae</taxon>
        <taxon>Pentapetalae</taxon>
        <taxon>rosids</taxon>
        <taxon>fabids</taxon>
        <taxon>Fabales</taxon>
        <taxon>Fabaceae</taxon>
        <taxon>Papilionoideae</taxon>
        <taxon>50 kb inversion clade</taxon>
        <taxon>genistoids sensu lato</taxon>
        <taxon>core genistoids</taxon>
        <taxon>Crotalarieae</taxon>
        <taxon>Crotalaria</taxon>
    </lineage>
</organism>
<sequence>MRVRGETSSTTLIVAISLAIALLVPRDLVMNTCTATHPHQASIAPLVLSLSKSRFKSRILKPQSPFPCSLHSNPLPSCMTQPQSKVLPPQPWSSRSRFTWTPSPAT</sequence>
<proteinExistence type="predicted"/>
<dbReference type="EMBL" id="JAYWIO010000001">
    <property type="protein sequence ID" value="KAK7287553.1"/>
    <property type="molecule type" value="Genomic_DNA"/>
</dbReference>
<protein>
    <recommendedName>
        <fullName evidence="5">Secreted protein</fullName>
    </recommendedName>
</protein>
<feature type="region of interest" description="Disordered" evidence="1">
    <location>
        <begin position="79"/>
        <end position="106"/>
    </location>
</feature>
<dbReference type="AlphaFoldDB" id="A0AAN9P6S4"/>
<name>A0AAN9P6S4_CROPI</name>
<keyword evidence="2" id="KW-0732">Signal</keyword>
<feature type="compositionally biased region" description="Polar residues" evidence="1">
    <location>
        <begin position="92"/>
        <end position="106"/>
    </location>
</feature>
<evidence type="ECO:0000256" key="1">
    <source>
        <dbReference type="SAM" id="MobiDB-lite"/>
    </source>
</evidence>
<evidence type="ECO:0000256" key="2">
    <source>
        <dbReference type="SAM" id="SignalP"/>
    </source>
</evidence>
<dbReference type="Proteomes" id="UP001372338">
    <property type="component" value="Unassembled WGS sequence"/>
</dbReference>
<reference evidence="3 4" key="1">
    <citation type="submission" date="2024-01" db="EMBL/GenBank/DDBJ databases">
        <title>The genomes of 5 underutilized Papilionoideae crops provide insights into root nodulation and disease resistanc.</title>
        <authorList>
            <person name="Yuan L."/>
        </authorList>
    </citation>
    <scope>NUCLEOTIDE SEQUENCE [LARGE SCALE GENOMIC DNA]</scope>
    <source>
        <strain evidence="3">ZHUSHIDOU_FW_LH</strain>
        <tissue evidence="3">Leaf</tissue>
    </source>
</reference>
<evidence type="ECO:0008006" key="5">
    <source>
        <dbReference type="Google" id="ProtNLM"/>
    </source>
</evidence>
<keyword evidence="4" id="KW-1185">Reference proteome</keyword>
<gene>
    <name evidence="3" type="ORF">RIF29_00834</name>
</gene>
<accession>A0AAN9P6S4</accession>
<evidence type="ECO:0000313" key="3">
    <source>
        <dbReference type="EMBL" id="KAK7287553.1"/>
    </source>
</evidence>
<feature type="chain" id="PRO_5042912130" description="Secreted protein" evidence="2">
    <location>
        <begin position="22"/>
        <end position="106"/>
    </location>
</feature>
<comment type="caution">
    <text evidence="3">The sequence shown here is derived from an EMBL/GenBank/DDBJ whole genome shotgun (WGS) entry which is preliminary data.</text>
</comment>
<feature type="signal peptide" evidence="2">
    <location>
        <begin position="1"/>
        <end position="21"/>
    </location>
</feature>
<evidence type="ECO:0000313" key="4">
    <source>
        <dbReference type="Proteomes" id="UP001372338"/>
    </source>
</evidence>